<feature type="region of interest" description="Disordered" evidence="1">
    <location>
        <begin position="1"/>
        <end position="54"/>
    </location>
</feature>
<proteinExistence type="predicted"/>
<dbReference type="AlphaFoldDB" id="A0ABD6B0W0"/>
<dbReference type="EMBL" id="JBHUDC010000008">
    <property type="protein sequence ID" value="MFD1515281.1"/>
    <property type="molecule type" value="Genomic_DNA"/>
</dbReference>
<dbReference type="RefSeq" id="WP_250875201.1">
    <property type="nucleotide sequence ID" value="NZ_JALXFV010000008.1"/>
</dbReference>
<accession>A0ABD6B0W0</accession>
<evidence type="ECO:0000313" key="2">
    <source>
        <dbReference type="EMBL" id="MFD1515281.1"/>
    </source>
</evidence>
<comment type="caution">
    <text evidence="2">The sequence shown here is derived from an EMBL/GenBank/DDBJ whole genome shotgun (WGS) entry which is preliminary data.</text>
</comment>
<sequence length="54" mass="5881">MPETVIPEPEDANESDLETEPDAEAEETPENDAEPDAEEEPPFYIPTPGGLRGL</sequence>
<dbReference type="Proteomes" id="UP001597187">
    <property type="component" value="Unassembled WGS sequence"/>
</dbReference>
<evidence type="ECO:0000313" key="3">
    <source>
        <dbReference type="Proteomes" id="UP001597187"/>
    </source>
</evidence>
<organism evidence="2 3">
    <name type="scientific">Halomarina rubra</name>
    <dbReference type="NCBI Taxonomy" id="2071873"/>
    <lineage>
        <taxon>Archaea</taxon>
        <taxon>Methanobacteriati</taxon>
        <taxon>Methanobacteriota</taxon>
        <taxon>Stenosarchaea group</taxon>
        <taxon>Halobacteria</taxon>
        <taxon>Halobacteriales</taxon>
        <taxon>Natronomonadaceae</taxon>
        <taxon>Halomarina</taxon>
    </lineage>
</organism>
<protein>
    <submittedName>
        <fullName evidence="2">Uncharacterized protein</fullName>
    </submittedName>
</protein>
<feature type="compositionally biased region" description="Acidic residues" evidence="1">
    <location>
        <begin position="8"/>
        <end position="41"/>
    </location>
</feature>
<keyword evidence="3" id="KW-1185">Reference proteome</keyword>
<gene>
    <name evidence="2" type="ORF">ACFSBT_18530</name>
</gene>
<name>A0ABD6B0W0_9EURY</name>
<reference evidence="2 3" key="1">
    <citation type="journal article" date="2019" name="Int. J. Syst. Evol. Microbiol.">
        <title>The Global Catalogue of Microorganisms (GCM) 10K type strain sequencing project: providing services to taxonomists for standard genome sequencing and annotation.</title>
        <authorList>
            <consortium name="The Broad Institute Genomics Platform"/>
            <consortium name="The Broad Institute Genome Sequencing Center for Infectious Disease"/>
            <person name="Wu L."/>
            <person name="Ma J."/>
        </authorList>
    </citation>
    <scope>NUCLEOTIDE SEQUENCE [LARGE SCALE GENOMIC DNA]</scope>
    <source>
        <strain evidence="2 3">CGMCC 1.12563</strain>
    </source>
</reference>
<evidence type="ECO:0000256" key="1">
    <source>
        <dbReference type="SAM" id="MobiDB-lite"/>
    </source>
</evidence>